<name>A0A183AQX4_9TREM</name>
<dbReference type="Proteomes" id="UP000272942">
    <property type="component" value="Unassembled WGS sequence"/>
</dbReference>
<organism evidence="4">
    <name type="scientific">Echinostoma caproni</name>
    <dbReference type="NCBI Taxonomy" id="27848"/>
    <lineage>
        <taxon>Eukaryota</taxon>
        <taxon>Metazoa</taxon>
        <taxon>Spiralia</taxon>
        <taxon>Lophotrochozoa</taxon>
        <taxon>Platyhelminthes</taxon>
        <taxon>Trematoda</taxon>
        <taxon>Digenea</taxon>
        <taxon>Plagiorchiida</taxon>
        <taxon>Echinostomata</taxon>
        <taxon>Echinostomatoidea</taxon>
        <taxon>Echinostomatidae</taxon>
        <taxon>Echinostoma</taxon>
    </lineage>
</organism>
<sequence>MLSRRQTLGWQNTIKSTASSTQSAVAKRDKLTNMDQYSLAARIFHRYDVLETSYHFCVYRTEIHFCDETRDGGHLSQMVVPNGYIKVHLYGLELDWYPYHVESLPQVRWSGSRDFREARDNWLASLNRAHFPQTRSDQMKQPPADPLLNLPTDTSTPLISVMSSPDLRVIQSVLILRICDLDVSRVSFPDSNVPCPKSSGPATTTTPSRSKYSGEELPSAANLFLASDKKLHCLADSTNLITVELRTTYRPHGTIRSRTMDQSVGMYKDHERLLKKLAVKQFFLSETDGFLP</sequence>
<evidence type="ECO:0000313" key="2">
    <source>
        <dbReference type="EMBL" id="VDP85226.1"/>
    </source>
</evidence>
<dbReference type="InterPro" id="IPR026728">
    <property type="entry name" value="BLTP3A/B"/>
</dbReference>
<dbReference type="AlphaFoldDB" id="A0A183AQX4"/>
<reference evidence="4" key="1">
    <citation type="submission" date="2016-06" db="UniProtKB">
        <authorList>
            <consortium name="WormBaseParasite"/>
        </authorList>
    </citation>
    <scope>IDENTIFICATION</scope>
</reference>
<dbReference type="EMBL" id="UZAN01047297">
    <property type="protein sequence ID" value="VDP85226.1"/>
    <property type="molecule type" value="Genomic_DNA"/>
</dbReference>
<gene>
    <name evidence="2" type="ORF">ECPE_LOCUS9359</name>
</gene>
<keyword evidence="3" id="KW-1185">Reference proteome</keyword>
<evidence type="ECO:0000313" key="4">
    <source>
        <dbReference type="WBParaSite" id="ECPE_0000938801-mRNA-1"/>
    </source>
</evidence>
<evidence type="ECO:0000256" key="1">
    <source>
        <dbReference type="SAM" id="MobiDB-lite"/>
    </source>
</evidence>
<evidence type="ECO:0000313" key="3">
    <source>
        <dbReference type="Proteomes" id="UP000272942"/>
    </source>
</evidence>
<dbReference type="WBParaSite" id="ECPE_0000938801-mRNA-1">
    <property type="protein sequence ID" value="ECPE_0000938801-mRNA-1"/>
    <property type="gene ID" value="ECPE_0000938801"/>
</dbReference>
<accession>A0A183AQX4</accession>
<feature type="compositionally biased region" description="Polar residues" evidence="1">
    <location>
        <begin position="200"/>
        <end position="211"/>
    </location>
</feature>
<dbReference type="Pfam" id="PF24917">
    <property type="entry name" value="BLTP3A_B"/>
    <property type="match status" value="1"/>
</dbReference>
<dbReference type="PANTHER" id="PTHR22774">
    <property type="entry name" value="CHOREIN N-TERMINAL DOMAIN-CONTAINING PROTEIN"/>
    <property type="match status" value="1"/>
</dbReference>
<reference evidence="2 3" key="2">
    <citation type="submission" date="2018-11" db="EMBL/GenBank/DDBJ databases">
        <authorList>
            <consortium name="Pathogen Informatics"/>
        </authorList>
    </citation>
    <scope>NUCLEOTIDE SEQUENCE [LARGE SCALE GENOMIC DNA]</scope>
    <source>
        <strain evidence="2 3">Egypt</strain>
    </source>
</reference>
<dbReference type="PANTHER" id="PTHR22774:SF11">
    <property type="entry name" value="CHOREIN N-TERMINAL DOMAIN-CONTAINING PROTEIN"/>
    <property type="match status" value="1"/>
</dbReference>
<proteinExistence type="predicted"/>
<feature type="region of interest" description="Disordered" evidence="1">
    <location>
        <begin position="190"/>
        <end position="214"/>
    </location>
</feature>
<protein>
    <submittedName>
        <fullName evidence="2 4">Uncharacterized protein</fullName>
    </submittedName>
</protein>
<dbReference type="OrthoDB" id="43807at2759"/>